<sequence length="649" mass="71757">MNELAVAVAWNQGHYIPWRGFHPLYSGLFDRAPVGVAINAWDNVALQNQLASSADVRRWMLSGLAKQADHQVMPDISGFEAESRQLMRKLPGDIEIFHSVPFPSLARPFLLHFESLRSLFSPWVVAQDTVEEKLPLIREHYRRLLGGPLCLGVFSHQPDALGALSDFLETPEIEPRLFTTPIGLPAPMRQDWKTLPEKPPLSQPRFLFVVTPDHESDFFSCGGHRVLRFWKDFCAAGHRATLSMVCERPTPEALDAAGVDHVFIERETGRSILWAASSSAQVETLMAGSHIFLQPADVLCTFDILRAMSLGCVPVIAAVQGSNGLLQDNVHGVTVGAESVAVQPWKIPARTSREDELIVEELLLRVPELLVSQRYFALQQAAHQRAMTDFTVEAFADTFWTRVLQLYAEHRTPAQPALAPPIALKSCLLDAVGLRRAFGCSARPELWINTGLYSVWSQGAYFVLLEGCPVMVAQDWSVLTQYRQPQGRPIVFAHSLPGLMGRYLPQPGKARQPEPSQTLRIISSLLLPFPRLHSRCSQWLRQYRGWRKALSASAENPAQAAPAAAGGHGAELQLVVEGFHGFNIILYKGCFHAVLQSDGALTAEKLDKGRYKRSYSGGNLQVVKQSVIAGLAGTDSAPQPETTIRKGKA</sequence>
<proteinExistence type="predicted"/>
<dbReference type="EMBL" id="JACAQA010000018">
    <property type="protein sequence ID" value="NWB87268.1"/>
    <property type="molecule type" value="Genomic_DNA"/>
</dbReference>
<dbReference type="AlphaFoldDB" id="A0A7Y7WW33"/>
<accession>A0A7Y7WW33</accession>
<name>A0A7Y7WW33_9PSED</name>
<protein>
    <submittedName>
        <fullName evidence="1">Uncharacterized protein</fullName>
    </submittedName>
</protein>
<dbReference type="RefSeq" id="WP_177102252.1">
    <property type="nucleotide sequence ID" value="NZ_JACAQA010000018.1"/>
</dbReference>
<evidence type="ECO:0000313" key="1">
    <source>
        <dbReference type="EMBL" id="NWB87268.1"/>
    </source>
</evidence>
<comment type="caution">
    <text evidence="1">The sequence shown here is derived from an EMBL/GenBank/DDBJ whole genome shotgun (WGS) entry which is preliminary data.</text>
</comment>
<organism evidence="1 2">
    <name type="scientific">Pseudomonas gingeri</name>
    <dbReference type="NCBI Taxonomy" id="117681"/>
    <lineage>
        <taxon>Bacteria</taxon>
        <taxon>Pseudomonadati</taxon>
        <taxon>Pseudomonadota</taxon>
        <taxon>Gammaproteobacteria</taxon>
        <taxon>Pseudomonadales</taxon>
        <taxon>Pseudomonadaceae</taxon>
        <taxon>Pseudomonas</taxon>
    </lineage>
</organism>
<gene>
    <name evidence="1" type="ORF">HX830_20545</name>
</gene>
<evidence type="ECO:0000313" key="2">
    <source>
        <dbReference type="Proteomes" id="UP000522864"/>
    </source>
</evidence>
<dbReference type="Proteomes" id="UP000522864">
    <property type="component" value="Unassembled WGS sequence"/>
</dbReference>
<reference evidence="1 2" key="1">
    <citation type="submission" date="2020-04" db="EMBL/GenBank/DDBJ databases">
        <title>Molecular characterization of pseudomonads from Agaricus bisporus reveal novel blotch 2 pathogens in Western Europe.</title>
        <authorList>
            <person name="Taparia T."/>
            <person name="Krijger M."/>
            <person name="Haynes E."/>
            <person name="Elpinstone J.G."/>
            <person name="Noble R."/>
            <person name="Van Der Wolf J."/>
        </authorList>
    </citation>
    <scope>NUCLEOTIDE SEQUENCE [LARGE SCALE GENOMIC DNA]</scope>
    <source>
        <strain evidence="1 2">G9001</strain>
    </source>
</reference>